<sequence>MKNFHSEREPLILSQAFLDWWFAPWQYIETPALPGMSDTLVARRDSYRAWCEQAALAPDLPRLFDPGWQSAASQQGQELRRRAGLFGGLFAAREHQQSILGTLARDQQTWCQRVSLAQPLIRCVPDIGSTESVQADAVVVGLAELAWRLEQDFPGMWARLRGLLDLSERTRIDDALPAARRRSVSESSAAARRALRCWQFCCTRAQQG</sequence>
<evidence type="ECO:0000313" key="2">
    <source>
        <dbReference type="Proteomes" id="UP000501648"/>
    </source>
</evidence>
<dbReference type="Proteomes" id="UP000501648">
    <property type="component" value="Chromosome"/>
</dbReference>
<dbReference type="RefSeq" id="WP_017453242.1">
    <property type="nucleotide sequence ID" value="NZ_CP008956.1"/>
</dbReference>
<gene>
    <name evidence="1" type="ORF">C798_13540</name>
</gene>
<dbReference type="AlphaFoldDB" id="A0A6M3ZS82"/>
<reference evidence="1 2" key="1">
    <citation type="journal article" date="2012" name="J. Bacteriol.">
        <title>Genome sequence of the pathogenic Herbaspirillum seropedicae strain Os34, isolated from rice roots.</title>
        <authorList>
            <person name="Ye W."/>
            <person name="Ye S."/>
            <person name="Liu J."/>
            <person name="Chang S."/>
            <person name="Chen M."/>
            <person name="Zhu B."/>
            <person name="Guo L."/>
            <person name="An Q."/>
        </authorList>
    </citation>
    <scope>NUCLEOTIDE SEQUENCE [LARGE SCALE GENOMIC DNA]</scope>
    <source>
        <strain evidence="1 2">Os34</strain>
    </source>
</reference>
<name>A0A6M3ZS82_9BURK</name>
<dbReference type="EMBL" id="CP008956">
    <property type="protein sequence ID" value="QJQ01221.1"/>
    <property type="molecule type" value="Genomic_DNA"/>
</dbReference>
<protein>
    <submittedName>
        <fullName evidence="1">Uncharacterized protein</fullName>
    </submittedName>
</protein>
<organism evidence="1 2">
    <name type="scientific">Herbaspirillum rubrisubalbicans Os34</name>
    <dbReference type="NCBI Taxonomy" id="1235827"/>
    <lineage>
        <taxon>Bacteria</taxon>
        <taxon>Pseudomonadati</taxon>
        <taxon>Pseudomonadota</taxon>
        <taxon>Betaproteobacteria</taxon>
        <taxon>Burkholderiales</taxon>
        <taxon>Oxalobacteraceae</taxon>
        <taxon>Herbaspirillum</taxon>
    </lineage>
</organism>
<accession>A0A6M3ZS82</accession>
<proteinExistence type="predicted"/>
<evidence type="ECO:0000313" key="1">
    <source>
        <dbReference type="EMBL" id="QJQ01221.1"/>
    </source>
</evidence>